<keyword evidence="1" id="KW-0812">Transmembrane</keyword>
<keyword evidence="1" id="KW-1133">Transmembrane helix</keyword>
<dbReference type="AlphaFoldDB" id="W9GB17"/>
<feature type="domain" description="SHOCT" evidence="2">
    <location>
        <begin position="54"/>
        <end position="80"/>
    </location>
</feature>
<organism evidence="3 4">
    <name type="scientific">Intrasporangium oryzae NRRL B-24470</name>
    <dbReference type="NCBI Taxonomy" id="1386089"/>
    <lineage>
        <taxon>Bacteria</taxon>
        <taxon>Bacillati</taxon>
        <taxon>Actinomycetota</taxon>
        <taxon>Actinomycetes</taxon>
        <taxon>Micrococcales</taxon>
        <taxon>Intrasporangiaceae</taxon>
        <taxon>Intrasporangium</taxon>
    </lineage>
</organism>
<evidence type="ECO:0000259" key="2">
    <source>
        <dbReference type="Pfam" id="PF09851"/>
    </source>
</evidence>
<dbReference type="OrthoDB" id="3748887at2"/>
<evidence type="ECO:0000313" key="3">
    <source>
        <dbReference type="EMBL" id="EWT03401.1"/>
    </source>
</evidence>
<dbReference type="eggNOG" id="COG3462">
    <property type="taxonomic scope" value="Bacteria"/>
</dbReference>
<dbReference type="EMBL" id="AWSA01000002">
    <property type="protein sequence ID" value="EWT03401.1"/>
    <property type="molecule type" value="Genomic_DNA"/>
</dbReference>
<keyword evidence="4" id="KW-1185">Reference proteome</keyword>
<proteinExistence type="predicted"/>
<sequence>MWNYGMGWGMGPAMWVILALGTIGFWALVIWVVRELVRARPVTRESSSPEPRDDPLRLLDERLARGEIDTEEYERIRRVLTAKR</sequence>
<feature type="transmembrane region" description="Helical" evidence="1">
    <location>
        <begin position="12"/>
        <end position="33"/>
    </location>
</feature>
<gene>
    <name evidence="3" type="ORF">N865_16845</name>
</gene>
<evidence type="ECO:0000313" key="4">
    <source>
        <dbReference type="Proteomes" id="UP000019489"/>
    </source>
</evidence>
<comment type="caution">
    <text evidence="3">The sequence shown here is derived from an EMBL/GenBank/DDBJ whole genome shotgun (WGS) entry which is preliminary data.</text>
</comment>
<name>W9GB17_9MICO</name>
<dbReference type="Pfam" id="PF09851">
    <property type="entry name" value="SHOCT"/>
    <property type="match status" value="1"/>
</dbReference>
<keyword evidence="1" id="KW-0472">Membrane</keyword>
<dbReference type="Proteomes" id="UP000019489">
    <property type="component" value="Unassembled WGS sequence"/>
</dbReference>
<dbReference type="InterPro" id="IPR018649">
    <property type="entry name" value="SHOCT"/>
</dbReference>
<reference evidence="3 4" key="1">
    <citation type="submission" date="2013-08" db="EMBL/GenBank/DDBJ databases">
        <title>Intrasporangium oryzae NRRL B-24470.</title>
        <authorList>
            <person name="Liu H."/>
            <person name="Wang G."/>
        </authorList>
    </citation>
    <scope>NUCLEOTIDE SEQUENCE [LARGE SCALE GENOMIC DNA]</scope>
    <source>
        <strain evidence="3 4">NRRL B-24470</strain>
    </source>
</reference>
<evidence type="ECO:0000256" key="1">
    <source>
        <dbReference type="SAM" id="Phobius"/>
    </source>
</evidence>
<protein>
    <recommendedName>
        <fullName evidence="2">SHOCT domain-containing protein</fullName>
    </recommendedName>
</protein>
<accession>W9GB17</accession>